<evidence type="ECO:0000256" key="1">
    <source>
        <dbReference type="ARBA" id="ARBA00004141"/>
    </source>
</evidence>
<dbReference type="GO" id="GO:0005886">
    <property type="term" value="C:plasma membrane"/>
    <property type="evidence" value="ECO:0007669"/>
    <property type="project" value="TreeGrafter"/>
</dbReference>
<dbReference type="GO" id="GO:0015205">
    <property type="term" value="F:nucleobase transmembrane transporter activity"/>
    <property type="evidence" value="ECO:0007669"/>
    <property type="project" value="TreeGrafter"/>
</dbReference>
<evidence type="ECO:0000256" key="5">
    <source>
        <dbReference type="ARBA" id="ARBA00023136"/>
    </source>
</evidence>
<dbReference type="Gene3D" id="1.10.4160.10">
    <property type="entry name" value="Hydantoin permease"/>
    <property type="match status" value="1"/>
</dbReference>
<protein>
    <recommendedName>
        <fullName evidence="8">Cytosine permease</fullName>
    </recommendedName>
</protein>
<feature type="non-terminal residue" evidence="7">
    <location>
        <position position="1"/>
    </location>
</feature>
<feature type="transmembrane region" description="Helical" evidence="6">
    <location>
        <begin position="102"/>
        <end position="125"/>
    </location>
</feature>
<dbReference type="InterPro" id="IPR001248">
    <property type="entry name" value="Pur-cyt_permease"/>
</dbReference>
<keyword evidence="3 6" id="KW-0812">Transmembrane</keyword>
<dbReference type="Pfam" id="PF02133">
    <property type="entry name" value="Transp_cyt_pur"/>
    <property type="match status" value="1"/>
</dbReference>
<dbReference type="AlphaFoldDB" id="A0A382QUE3"/>
<evidence type="ECO:0000256" key="4">
    <source>
        <dbReference type="ARBA" id="ARBA00022989"/>
    </source>
</evidence>
<reference evidence="7" key="1">
    <citation type="submission" date="2018-05" db="EMBL/GenBank/DDBJ databases">
        <authorList>
            <person name="Lanie J.A."/>
            <person name="Ng W.-L."/>
            <person name="Kazmierczak K.M."/>
            <person name="Andrzejewski T.M."/>
            <person name="Davidsen T.M."/>
            <person name="Wayne K.J."/>
            <person name="Tettelin H."/>
            <person name="Glass J.I."/>
            <person name="Rusch D."/>
            <person name="Podicherti R."/>
            <person name="Tsui H.-C.T."/>
            <person name="Winkler M.E."/>
        </authorList>
    </citation>
    <scope>NUCLEOTIDE SEQUENCE</scope>
</reference>
<evidence type="ECO:0008006" key="8">
    <source>
        <dbReference type="Google" id="ProtNLM"/>
    </source>
</evidence>
<name>A0A382QUE3_9ZZZZ</name>
<dbReference type="PANTHER" id="PTHR30618:SF0">
    <property type="entry name" value="PURINE-URACIL PERMEASE NCS1"/>
    <property type="match status" value="1"/>
</dbReference>
<evidence type="ECO:0000256" key="6">
    <source>
        <dbReference type="SAM" id="Phobius"/>
    </source>
</evidence>
<comment type="subcellular location">
    <subcellularLocation>
        <location evidence="1">Membrane</location>
        <topology evidence="1">Multi-pass membrane protein</topology>
    </subcellularLocation>
</comment>
<dbReference type="PANTHER" id="PTHR30618">
    <property type="entry name" value="NCS1 FAMILY PURINE/PYRIMIDINE TRANSPORTER"/>
    <property type="match status" value="1"/>
</dbReference>
<evidence type="ECO:0000256" key="3">
    <source>
        <dbReference type="ARBA" id="ARBA00022692"/>
    </source>
</evidence>
<feature type="transmembrane region" description="Helical" evidence="6">
    <location>
        <begin position="30"/>
        <end position="49"/>
    </location>
</feature>
<sequence>TGGLITAVIGILIMPWKLLANADIYITWLLSYSALLGPIAGILIADYYIVRKRILELPELYREEGLFRGINGKTLFVLLLAILPNLPGFLSKTTSIEGIPEVFGTMFDFAWFIGFGVAFLLYAIWKPTKTISTENG</sequence>
<dbReference type="InterPro" id="IPR045225">
    <property type="entry name" value="Uracil/uridine/allantoin_perm"/>
</dbReference>
<evidence type="ECO:0000256" key="2">
    <source>
        <dbReference type="ARBA" id="ARBA00008974"/>
    </source>
</evidence>
<feature type="transmembrane region" description="Helical" evidence="6">
    <location>
        <begin position="70"/>
        <end position="90"/>
    </location>
</feature>
<accession>A0A382QUE3</accession>
<proteinExistence type="inferred from homology"/>
<dbReference type="EMBL" id="UINC01116978">
    <property type="protein sequence ID" value="SVC89086.1"/>
    <property type="molecule type" value="Genomic_DNA"/>
</dbReference>
<keyword evidence="4 6" id="KW-1133">Transmembrane helix</keyword>
<organism evidence="7">
    <name type="scientific">marine metagenome</name>
    <dbReference type="NCBI Taxonomy" id="408172"/>
    <lineage>
        <taxon>unclassified sequences</taxon>
        <taxon>metagenomes</taxon>
        <taxon>ecological metagenomes</taxon>
    </lineage>
</organism>
<evidence type="ECO:0000313" key="7">
    <source>
        <dbReference type="EMBL" id="SVC89086.1"/>
    </source>
</evidence>
<gene>
    <name evidence="7" type="ORF">METZ01_LOCUS341940</name>
</gene>
<comment type="similarity">
    <text evidence="2">Belongs to the purine-cytosine permease (2.A.39) family.</text>
</comment>
<keyword evidence="5 6" id="KW-0472">Membrane</keyword>